<dbReference type="EMBL" id="JAACJP010000044">
    <property type="protein sequence ID" value="KAF5371975.1"/>
    <property type="molecule type" value="Genomic_DNA"/>
</dbReference>
<feature type="region of interest" description="Disordered" evidence="1">
    <location>
        <begin position="108"/>
        <end position="129"/>
    </location>
</feature>
<keyword evidence="3" id="KW-1185">Reference proteome</keyword>
<protein>
    <submittedName>
        <fullName evidence="2">Uncharacterized protein</fullName>
    </submittedName>
</protein>
<organism evidence="2 3">
    <name type="scientific">Tricholomella constricta</name>
    <dbReference type="NCBI Taxonomy" id="117010"/>
    <lineage>
        <taxon>Eukaryota</taxon>
        <taxon>Fungi</taxon>
        <taxon>Dikarya</taxon>
        <taxon>Basidiomycota</taxon>
        <taxon>Agaricomycotina</taxon>
        <taxon>Agaricomycetes</taxon>
        <taxon>Agaricomycetidae</taxon>
        <taxon>Agaricales</taxon>
        <taxon>Tricholomatineae</taxon>
        <taxon>Lyophyllaceae</taxon>
        <taxon>Tricholomella</taxon>
    </lineage>
</organism>
<gene>
    <name evidence="2" type="ORF">D9615_008049</name>
</gene>
<accession>A0A8H5LVX1</accession>
<feature type="compositionally biased region" description="Basic and acidic residues" evidence="1">
    <location>
        <begin position="108"/>
        <end position="128"/>
    </location>
</feature>
<evidence type="ECO:0000256" key="1">
    <source>
        <dbReference type="SAM" id="MobiDB-lite"/>
    </source>
</evidence>
<proteinExistence type="predicted"/>
<sequence length="372" mass="42213">MLQGSDEDLDAEPVFVRGGKVLLDSPHTLQQPYRDVSPGSTVTAYFATSYEFTTKEEMKSIADAERYQKKYKQARLAKEKETRRADEYQKEYQTLSLSLEERLQRLEGEAKESKRDRQEANNKIDGLSKENIQLKAAQEQGKHDLQEANNKIDVLSKDNIQLRAAQEQGKHDLQEANNKIDVLSKDNIQLRAAQKQGDRDIRELKEENIELRAGIAQRDRDIRELKQENLELRAAIAQGDTKALDIIRLRNLLDRVQALLAINAGLALPDARDASLRWREALARAETESREELAEKMLLNSNGIDDATRRLLQCSAAIKLVTESNSKIRTGGNVVANGPVDRDVYVKTIERCAKEQRKGLQALLEFLCSYNV</sequence>
<name>A0A8H5LVX1_9AGAR</name>
<evidence type="ECO:0000313" key="2">
    <source>
        <dbReference type="EMBL" id="KAF5371975.1"/>
    </source>
</evidence>
<comment type="caution">
    <text evidence="2">The sequence shown here is derived from an EMBL/GenBank/DDBJ whole genome shotgun (WGS) entry which is preliminary data.</text>
</comment>
<dbReference type="AlphaFoldDB" id="A0A8H5LVX1"/>
<evidence type="ECO:0000313" key="3">
    <source>
        <dbReference type="Proteomes" id="UP000565441"/>
    </source>
</evidence>
<dbReference type="Proteomes" id="UP000565441">
    <property type="component" value="Unassembled WGS sequence"/>
</dbReference>
<reference evidence="2 3" key="1">
    <citation type="journal article" date="2020" name="ISME J.">
        <title>Uncovering the hidden diversity of litter-decomposition mechanisms in mushroom-forming fungi.</title>
        <authorList>
            <person name="Floudas D."/>
            <person name="Bentzer J."/>
            <person name="Ahren D."/>
            <person name="Johansson T."/>
            <person name="Persson P."/>
            <person name="Tunlid A."/>
        </authorList>
    </citation>
    <scope>NUCLEOTIDE SEQUENCE [LARGE SCALE GENOMIC DNA]</scope>
    <source>
        <strain evidence="2 3">CBS 661.87</strain>
    </source>
</reference>